<evidence type="ECO:0000256" key="2">
    <source>
        <dbReference type="RuleBase" id="RU003616"/>
    </source>
</evidence>
<comment type="similarity">
    <text evidence="1 2">Belongs to the small heat shock protein (HSP20) family.</text>
</comment>
<dbReference type="InterPro" id="IPR008978">
    <property type="entry name" value="HSP20-like_chaperone"/>
</dbReference>
<dbReference type="PANTHER" id="PTHR45640:SF26">
    <property type="entry name" value="RE23625P"/>
    <property type="match status" value="1"/>
</dbReference>
<gene>
    <name evidence="6" type="primary">20211475</name>
    <name evidence="5" type="ORF">HELRODRAFT_190058</name>
</gene>
<dbReference type="Gene3D" id="2.60.40.790">
    <property type="match status" value="2"/>
</dbReference>
<dbReference type="EMBL" id="KB095812">
    <property type="protein sequence ID" value="ESO11769.1"/>
    <property type="molecule type" value="Genomic_DNA"/>
</dbReference>
<evidence type="ECO:0000256" key="1">
    <source>
        <dbReference type="PROSITE-ProRule" id="PRU00285"/>
    </source>
</evidence>
<dbReference type="CDD" id="cd06526">
    <property type="entry name" value="metazoan_ACD"/>
    <property type="match status" value="1"/>
</dbReference>
<accession>T1FRM8</accession>
<feature type="domain" description="SHSP" evidence="4">
    <location>
        <begin position="127"/>
        <end position="230"/>
    </location>
</feature>
<dbReference type="SUPFAM" id="SSF49764">
    <property type="entry name" value="HSP20-like chaperones"/>
    <property type="match status" value="2"/>
</dbReference>
<dbReference type="GO" id="GO:0051082">
    <property type="term" value="F:unfolded protein binding"/>
    <property type="evidence" value="ECO:0000318"/>
    <property type="project" value="GO_Central"/>
</dbReference>
<dbReference type="GO" id="GO:0009408">
    <property type="term" value="P:response to heat"/>
    <property type="evidence" value="ECO:0000318"/>
    <property type="project" value="GO_Central"/>
</dbReference>
<keyword evidence="7" id="KW-1185">Reference proteome</keyword>
<dbReference type="CTD" id="20211475"/>
<evidence type="ECO:0000313" key="5">
    <source>
        <dbReference type="EMBL" id="ESO11769.1"/>
    </source>
</evidence>
<dbReference type="GO" id="GO:0005634">
    <property type="term" value="C:nucleus"/>
    <property type="evidence" value="ECO:0000318"/>
    <property type="project" value="GO_Central"/>
</dbReference>
<feature type="domain" description="SHSP" evidence="4">
    <location>
        <begin position="292"/>
        <end position="390"/>
    </location>
</feature>
<evidence type="ECO:0000313" key="7">
    <source>
        <dbReference type="Proteomes" id="UP000015101"/>
    </source>
</evidence>
<dbReference type="GO" id="GO:0005737">
    <property type="term" value="C:cytoplasm"/>
    <property type="evidence" value="ECO:0000318"/>
    <property type="project" value="GO_Central"/>
</dbReference>
<protein>
    <recommendedName>
        <fullName evidence="4">SHSP domain-containing protein</fullName>
    </recommendedName>
</protein>
<dbReference type="InParanoid" id="T1FRM8"/>
<dbReference type="EnsemblMetazoa" id="HelroT190058">
    <property type="protein sequence ID" value="HelroP190058"/>
    <property type="gene ID" value="HelroG190058"/>
</dbReference>
<reference evidence="5 7" key="2">
    <citation type="journal article" date="2013" name="Nature">
        <title>Insights into bilaterian evolution from three spiralian genomes.</title>
        <authorList>
            <person name="Simakov O."/>
            <person name="Marletaz F."/>
            <person name="Cho S.J."/>
            <person name="Edsinger-Gonzales E."/>
            <person name="Havlak P."/>
            <person name="Hellsten U."/>
            <person name="Kuo D.H."/>
            <person name="Larsson T."/>
            <person name="Lv J."/>
            <person name="Arendt D."/>
            <person name="Savage R."/>
            <person name="Osoegawa K."/>
            <person name="de Jong P."/>
            <person name="Grimwood J."/>
            <person name="Chapman J.A."/>
            <person name="Shapiro H."/>
            <person name="Aerts A."/>
            <person name="Otillar R.P."/>
            <person name="Terry A.Y."/>
            <person name="Boore J.L."/>
            <person name="Grigoriev I.V."/>
            <person name="Lindberg D.R."/>
            <person name="Seaver E.C."/>
            <person name="Weisblat D.A."/>
            <person name="Putnam N.H."/>
            <person name="Rokhsar D.S."/>
        </authorList>
    </citation>
    <scope>NUCLEOTIDE SEQUENCE</scope>
</reference>
<dbReference type="HOGENOM" id="CLU_708396_0_0_1"/>
<dbReference type="OrthoDB" id="1431247at2759"/>
<dbReference type="Pfam" id="PF00011">
    <property type="entry name" value="HSP20"/>
    <property type="match status" value="2"/>
</dbReference>
<reference evidence="7" key="1">
    <citation type="submission" date="2012-12" db="EMBL/GenBank/DDBJ databases">
        <authorList>
            <person name="Hellsten U."/>
            <person name="Grimwood J."/>
            <person name="Chapman J.A."/>
            <person name="Shapiro H."/>
            <person name="Aerts A."/>
            <person name="Otillar R.P."/>
            <person name="Terry A.Y."/>
            <person name="Boore J.L."/>
            <person name="Simakov O."/>
            <person name="Marletaz F."/>
            <person name="Cho S.-J."/>
            <person name="Edsinger-Gonzales E."/>
            <person name="Havlak P."/>
            <person name="Kuo D.-H."/>
            <person name="Larsson T."/>
            <person name="Lv J."/>
            <person name="Arendt D."/>
            <person name="Savage R."/>
            <person name="Osoegawa K."/>
            <person name="de Jong P."/>
            <person name="Lindberg D.R."/>
            <person name="Seaver E.C."/>
            <person name="Weisblat D.A."/>
            <person name="Putnam N.H."/>
            <person name="Grigoriev I.V."/>
            <person name="Rokhsar D.S."/>
        </authorList>
    </citation>
    <scope>NUCLEOTIDE SEQUENCE</scope>
</reference>
<evidence type="ECO:0000313" key="6">
    <source>
        <dbReference type="EnsemblMetazoa" id="HelroP190058"/>
    </source>
</evidence>
<dbReference type="GO" id="GO:0042026">
    <property type="term" value="P:protein refolding"/>
    <property type="evidence" value="ECO:0000318"/>
    <property type="project" value="GO_Central"/>
</dbReference>
<reference evidence="6" key="3">
    <citation type="submission" date="2015-06" db="UniProtKB">
        <authorList>
            <consortium name="EnsemblMetazoa"/>
        </authorList>
    </citation>
    <scope>IDENTIFICATION</scope>
</reference>
<dbReference type="KEGG" id="hro:HELRODRAFT_190058"/>
<dbReference type="InterPro" id="IPR002068">
    <property type="entry name" value="A-crystallin/Hsp20_dom"/>
</dbReference>
<organism evidence="6 7">
    <name type="scientific">Helobdella robusta</name>
    <name type="common">Californian leech</name>
    <dbReference type="NCBI Taxonomy" id="6412"/>
    <lineage>
        <taxon>Eukaryota</taxon>
        <taxon>Metazoa</taxon>
        <taxon>Spiralia</taxon>
        <taxon>Lophotrochozoa</taxon>
        <taxon>Annelida</taxon>
        <taxon>Clitellata</taxon>
        <taxon>Hirudinea</taxon>
        <taxon>Rhynchobdellida</taxon>
        <taxon>Glossiphoniidae</taxon>
        <taxon>Helobdella</taxon>
    </lineage>
</organism>
<sequence length="390" mass="43118">MIQEASAQGVVTDSVAKKLIKYHGNCHLTPFASSTVNDNGQAISCIYFNSLPLFNYLTQYLPLPNIVLVPKFNPSKSGDVAKSPTASRNLINDDEVTLGNHKNSSGKDEKCQVAQTIENSQEQFYDDFSDQFFMGLCPKTGKNIMKMQVDMEGFLPNELSVKVVGSTLTISGCKEDEIQKIEFMRNVVLPSYVDSDQAGCYYFKGCMAIHAPISNLEAANQAQQNQVKLSSKKQSFITITQKKSTQNYNENLSNQLTDSSFENADNSSGSVTSKKTNGNNHKSVVSSKNTVHTNIPFNVAVLVNVEGHEYISLVVEVSKLFKPNEIVVKVRENKVVSVTGETRSTDESKKSRLYAFIEREFDLPKKIDRKTLKAGCTGDGLLKIFARVAT</sequence>
<dbReference type="InterPro" id="IPR001436">
    <property type="entry name" value="Alpha-crystallin/sHSP_animal"/>
</dbReference>
<dbReference type="RefSeq" id="XP_009010257.1">
    <property type="nucleotide sequence ID" value="XM_009012009.1"/>
</dbReference>
<proteinExistence type="inferred from homology"/>
<dbReference type="GeneID" id="20211475"/>
<dbReference type="PANTHER" id="PTHR45640">
    <property type="entry name" value="HEAT SHOCK PROTEIN HSP-12.2-RELATED"/>
    <property type="match status" value="1"/>
</dbReference>
<name>T1FRM8_HELRO</name>
<dbReference type="AlphaFoldDB" id="T1FRM8"/>
<evidence type="ECO:0000259" key="4">
    <source>
        <dbReference type="PROSITE" id="PS01031"/>
    </source>
</evidence>
<dbReference type="Proteomes" id="UP000015101">
    <property type="component" value="Unassembled WGS sequence"/>
</dbReference>
<evidence type="ECO:0000256" key="3">
    <source>
        <dbReference type="SAM" id="MobiDB-lite"/>
    </source>
</evidence>
<dbReference type="EMBL" id="AMQM01002569">
    <property type="status" value="NOT_ANNOTATED_CDS"/>
    <property type="molecule type" value="Genomic_DNA"/>
</dbReference>
<dbReference type="CDD" id="cd06464">
    <property type="entry name" value="ACD_sHsps-like"/>
    <property type="match status" value="1"/>
</dbReference>
<dbReference type="PROSITE" id="PS01031">
    <property type="entry name" value="SHSP"/>
    <property type="match status" value="2"/>
</dbReference>
<feature type="region of interest" description="Disordered" evidence="3">
    <location>
        <begin position="257"/>
        <end position="285"/>
    </location>
</feature>